<gene>
    <name evidence="2" type="ORF">GCM10010909_08010</name>
</gene>
<dbReference type="Gene3D" id="3.40.47.10">
    <property type="match status" value="1"/>
</dbReference>
<dbReference type="InterPro" id="IPR016039">
    <property type="entry name" value="Thiolase-like"/>
</dbReference>
<evidence type="ECO:0000313" key="3">
    <source>
        <dbReference type="Proteomes" id="UP001156641"/>
    </source>
</evidence>
<evidence type="ECO:0000259" key="1">
    <source>
        <dbReference type="Pfam" id="PF13723"/>
    </source>
</evidence>
<dbReference type="Proteomes" id="UP001156641">
    <property type="component" value="Unassembled WGS sequence"/>
</dbReference>
<dbReference type="SUPFAM" id="SSF53901">
    <property type="entry name" value="Thiolase-like"/>
    <property type="match status" value="1"/>
</dbReference>
<dbReference type="Pfam" id="PF13723">
    <property type="entry name" value="Ketoacyl-synt_2"/>
    <property type="match status" value="1"/>
</dbReference>
<feature type="domain" description="Beta-ketoacyl synthase-like N-terminal" evidence="1">
    <location>
        <begin position="49"/>
        <end position="236"/>
    </location>
</feature>
<comment type="caution">
    <text evidence="2">The sequence shown here is derived from an EMBL/GenBank/DDBJ whole genome shotgun (WGS) entry which is preliminary data.</text>
</comment>
<organism evidence="2 3">
    <name type="scientific">Acidocella aquatica</name>
    <dbReference type="NCBI Taxonomy" id="1922313"/>
    <lineage>
        <taxon>Bacteria</taxon>
        <taxon>Pseudomonadati</taxon>
        <taxon>Pseudomonadota</taxon>
        <taxon>Alphaproteobacteria</taxon>
        <taxon>Acetobacterales</taxon>
        <taxon>Acidocellaceae</taxon>
        <taxon>Acidocella</taxon>
    </lineage>
</organism>
<accession>A0ABQ6A7E7</accession>
<name>A0ABQ6A7E7_9PROT</name>
<sequence>MQSDTGPLRVIRIYIEGIGLCGPGLNGWEASRPVLAGTDDYEASPICVPASMLLPANERRRAPQIVKIALAIGAEAFAMAGRDPAGTAAVFASSGGDGDTIHEILHVLASPNRELSPTRFHNSVHNAAAGYWSIATHSRAASTSLCCYNDSFAAGLLEAAVQAAATRESVALIAYDVQYPSPLRDARPLAAAFGIALVLSPAPGAASIACIELELRPGTLTSPASDSPPELEWLRQGTPAARSLPLLAALARREESSISLNYLDDMVLALRITPLPASPNPRGA</sequence>
<dbReference type="InterPro" id="IPR014030">
    <property type="entry name" value="Ketoacyl_synth_N"/>
</dbReference>
<dbReference type="EMBL" id="BSOS01000009">
    <property type="protein sequence ID" value="GLR66123.1"/>
    <property type="molecule type" value="Genomic_DNA"/>
</dbReference>
<keyword evidence="3" id="KW-1185">Reference proteome</keyword>
<evidence type="ECO:0000313" key="2">
    <source>
        <dbReference type="EMBL" id="GLR66123.1"/>
    </source>
</evidence>
<dbReference type="RefSeq" id="WP_284256731.1">
    <property type="nucleotide sequence ID" value="NZ_BSOS01000009.1"/>
</dbReference>
<reference evidence="3" key="1">
    <citation type="journal article" date="2019" name="Int. J. Syst. Evol. Microbiol.">
        <title>The Global Catalogue of Microorganisms (GCM) 10K type strain sequencing project: providing services to taxonomists for standard genome sequencing and annotation.</title>
        <authorList>
            <consortium name="The Broad Institute Genomics Platform"/>
            <consortium name="The Broad Institute Genome Sequencing Center for Infectious Disease"/>
            <person name="Wu L."/>
            <person name="Ma J."/>
        </authorList>
    </citation>
    <scope>NUCLEOTIDE SEQUENCE [LARGE SCALE GENOMIC DNA]</scope>
    <source>
        <strain evidence="3">NBRC 112502</strain>
    </source>
</reference>
<protein>
    <recommendedName>
        <fullName evidence="1">Beta-ketoacyl synthase-like N-terminal domain-containing protein</fullName>
    </recommendedName>
</protein>
<proteinExistence type="predicted"/>